<dbReference type="InterPro" id="IPR053714">
    <property type="entry name" value="Iso_Racemase_Enz_sf"/>
</dbReference>
<gene>
    <name evidence="2" type="ORF">QV13_20810</name>
</gene>
<dbReference type="PANTHER" id="PTHR28047">
    <property type="entry name" value="PROTEIN DCG1"/>
    <property type="match status" value="1"/>
</dbReference>
<dbReference type="AlphaFoldDB" id="A0A1C2DJA1"/>
<dbReference type="InterPro" id="IPR015942">
    <property type="entry name" value="Asp/Glu/hydantoin_racemase"/>
</dbReference>
<dbReference type="PANTHER" id="PTHR28047:SF5">
    <property type="entry name" value="PROTEIN DCG1"/>
    <property type="match status" value="1"/>
</dbReference>
<dbReference type="OrthoDB" id="9791723at2"/>
<dbReference type="InterPro" id="IPR052186">
    <property type="entry name" value="Hydantoin_racemase-like"/>
</dbReference>
<protein>
    <recommendedName>
        <fullName evidence="4">Hydrogenase expression protein HupH</fullName>
    </recommendedName>
</protein>
<accession>A0A1C2DJA1</accession>
<dbReference type="GO" id="GO:0047661">
    <property type="term" value="F:amino-acid racemase activity"/>
    <property type="evidence" value="ECO:0007669"/>
    <property type="project" value="InterPro"/>
</dbReference>
<reference evidence="2 3" key="1">
    <citation type="submission" date="2016-08" db="EMBL/GenBank/DDBJ databases">
        <title>Whole genome sequence of Mesorhizobium sp. strain UASWS1009 isolated from industrial sewage.</title>
        <authorList>
            <person name="Crovadore J."/>
            <person name="Calmin G."/>
            <person name="Chablais R."/>
            <person name="Cochard B."/>
            <person name="Lefort F."/>
        </authorList>
    </citation>
    <scope>NUCLEOTIDE SEQUENCE [LARGE SCALE GENOMIC DNA]</scope>
    <source>
        <strain evidence="2 3">UASWS1009</strain>
    </source>
</reference>
<keyword evidence="3" id="KW-1185">Reference proteome</keyword>
<evidence type="ECO:0000313" key="2">
    <source>
        <dbReference type="EMBL" id="OCX14851.1"/>
    </source>
</evidence>
<evidence type="ECO:0000256" key="1">
    <source>
        <dbReference type="ARBA" id="ARBA00038414"/>
    </source>
</evidence>
<name>A0A1C2DJA1_9HYPH</name>
<comment type="similarity">
    <text evidence="1">Belongs to the HyuE racemase family.</text>
</comment>
<evidence type="ECO:0000313" key="3">
    <source>
        <dbReference type="Proteomes" id="UP000094412"/>
    </source>
</evidence>
<dbReference type="STRING" id="1566387.QV13_20810"/>
<evidence type="ECO:0008006" key="4">
    <source>
        <dbReference type="Google" id="ProtNLM"/>
    </source>
</evidence>
<sequence length="239" mass="25246">MCGSKVMANKGGVRRLLLVNGNTNAALTDRLVERARVALPPERDIIGATAIYGPGYISARADAVVAARAIVDTIALEVKEYGAENISVCLLACFGEPGIGAAREIYPFPVVGMAEASILSAMQLGERFAIVTVGERWPSMLRELMRQQRLDDRCCATLAINGHALEVAASAEGARRKVAELISEAREQHGADVIIVGGAALAGVANDLQPEFDVPLICSFSAGLAQAEALASLREPVRH</sequence>
<proteinExistence type="inferred from homology"/>
<dbReference type="EMBL" id="MDEO01000035">
    <property type="protein sequence ID" value="OCX14851.1"/>
    <property type="molecule type" value="Genomic_DNA"/>
</dbReference>
<dbReference type="Pfam" id="PF01177">
    <property type="entry name" value="Asp_Glu_race"/>
    <property type="match status" value="1"/>
</dbReference>
<organism evidence="2 3">
    <name type="scientific">Mesorhizobium hungaricum</name>
    <dbReference type="NCBI Taxonomy" id="1566387"/>
    <lineage>
        <taxon>Bacteria</taxon>
        <taxon>Pseudomonadati</taxon>
        <taxon>Pseudomonadota</taxon>
        <taxon>Alphaproteobacteria</taxon>
        <taxon>Hyphomicrobiales</taxon>
        <taxon>Phyllobacteriaceae</taxon>
        <taxon>Mesorhizobium</taxon>
    </lineage>
</organism>
<comment type="caution">
    <text evidence="2">The sequence shown here is derived from an EMBL/GenBank/DDBJ whole genome shotgun (WGS) entry which is preliminary data.</text>
</comment>
<dbReference type="Proteomes" id="UP000094412">
    <property type="component" value="Unassembled WGS sequence"/>
</dbReference>
<dbReference type="Gene3D" id="3.40.50.12500">
    <property type="match status" value="1"/>
</dbReference>